<dbReference type="EMBL" id="MK005300">
    <property type="protein sequence ID" value="AYN56053.1"/>
    <property type="molecule type" value="Genomic_DNA"/>
</dbReference>
<reference evidence="1 2" key="1">
    <citation type="submission" date="2018-10" db="EMBL/GenBank/DDBJ databases">
        <title>Bacteriophage control of Salmonella.</title>
        <authorList>
            <person name="Duc H.M."/>
        </authorList>
    </citation>
    <scope>NUCLEOTIDE SEQUENCE [LARGE SCALE GENOMIC DNA]</scope>
</reference>
<keyword evidence="2" id="KW-1185">Reference proteome</keyword>
<proteinExistence type="predicted"/>
<protein>
    <recommendedName>
        <fullName evidence="3">GIY-YIG nuclease family protein</fullName>
    </recommendedName>
</protein>
<evidence type="ECO:0000313" key="2">
    <source>
        <dbReference type="Proteomes" id="UP000269126"/>
    </source>
</evidence>
<name>A0A3G2KAU2_9CAUD</name>
<gene>
    <name evidence="1" type="ORF">STG2_89</name>
</gene>
<organism evidence="1 2">
    <name type="scientific">Salmonella phage STG2</name>
    <dbReference type="NCBI Taxonomy" id="2480623"/>
    <lineage>
        <taxon>Viruses</taxon>
        <taxon>Duplodnaviria</taxon>
        <taxon>Heunggongvirae</taxon>
        <taxon>Uroviricota</taxon>
        <taxon>Caudoviricetes</taxon>
        <taxon>Demerecviridae</taxon>
        <taxon>Markadamsvirinae</taxon>
        <taxon>Epseptimavirus</taxon>
        <taxon>Epseptimavirus STG2</taxon>
    </lineage>
</organism>
<accession>A0A3G2KAU2</accession>
<evidence type="ECO:0000313" key="1">
    <source>
        <dbReference type="EMBL" id="AYN56053.1"/>
    </source>
</evidence>
<evidence type="ECO:0008006" key="3">
    <source>
        <dbReference type="Google" id="ProtNLM"/>
    </source>
</evidence>
<sequence>MKYNKGESKSLYELLSTGSVSGDITPENIRFLVENITNKESCDKFKVSCSPHNYARKIRHFEQIVARDLLKFYHKENKSSGLDAGYVYLISNPAWEEFKVGCAIDVYDRLKSYQTYSPYRDYSLEFYFFSFQRREDESKVLEFFNSTGEWISSPKEEIIAFMKTLAKYR</sequence>
<dbReference type="Pfam" id="PF13455">
    <property type="entry name" value="MUG113"/>
    <property type="match status" value="1"/>
</dbReference>
<dbReference type="Proteomes" id="UP000269126">
    <property type="component" value="Segment"/>
</dbReference>